<keyword evidence="1" id="KW-1133">Transmembrane helix</keyword>
<dbReference type="EMBL" id="MHOT01000023">
    <property type="protein sequence ID" value="OGZ68363.1"/>
    <property type="molecule type" value="Genomic_DNA"/>
</dbReference>
<comment type="caution">
    <text evidence="2">The sequence shown here is derived from an EMBL/GenBank/DDBJ whole genome shotgun (WGS) entry which is preliminary data.</text>
</comment>
<dbReference type="AlphaFoldDB" id="A0A1G2I0S4"/>
<dbReference type="Proteomes" id="UP000178820">
    <property type="component" value="Unassembled WGS sequence"/>
</dbReference>
<reference evidence="2 3" key="1">
    <citation type="journal article" date="2016" name="Nat. Commun.">
        <title>Thousands of microbial genomes shed light on interconnected biogeochemical processes in an aquifer system.</title>
        <authorList>
            <person name="Anantharaman K."/>
            <person name="Brown C.T."/>
            <person name="Hug L.A."/>
            <person name="Sharon I."/>
            <person name="Castelle C.J."/>
            <person name="Probst A.J."/>
            <person name="Thomas B.C."/>
            <person name="Singh A."/>
            <person name="Wilkins M.J."/>
            <person name="Karaoz U."/>
            <person name="Brodie E.L."/>
            <person name="Williams K.H."/>
            <person name="Hubbard S.S."/>
            <person name="Banfield J.F."/>
        </authorList>
    </citation>
    <scope>NUCLEOTIDE SEQUENCE [LARGE SCALE GENOMIC DNA]</scope>
</reference>
<keyword evidence="1" id="KW-0472">Membrane</keyword>
<accession>A0A1G2I0S4</accession>
<protein>
    <recommendedName>
        <fullName evidence="4">Type 4 fimbrial biogenesis protein PilX N-terminal domain-containing protein</fullName>
    </recommendedName>
</protein>
<sequence length="225" mass="23577">MDYQKGAVLIIIFLIVLVVIAVVLGMITILTNEIGILRSAADANTSSANARTGIEKTLYYDNKEIPPGADRGLCDLCNQCPDCNNCTATPLQGNGCNQNQCDNCRVEYDSTLSNGTFRVSATVSPDGVSPVLAINSTGYYNGVERQANYNSATTGAPTGAPMGTMCDPSVNPSRCIVDPQGGGIITCALESSPCDFVFMCKDQQCAPGNNGSIACDPNAPENPCL</sequence>
<evidence type="ECO:0000313" key="2">
    <source>
        <dbReference type="EMBL" id="OGZ68363.1"/>
    </source>
</evidence>
<evidence type="ECO:0000313" key="3">
    <source>
        <dbReference type="Proteomes" id="UP000178820"/>
    </source>
</evidence>
<proteinExistence type="predicted"/>
<evidence type="ECO:0000256" key="1">
    <source>
        <dbReference type="SAM" id="Phobius"/>
    </source>
</evidence>
<organism evidence="2 3">
    <name type="scientific">Candidatus Staskawiczbacteria bacterium RIFCSPHIGHO2_02_FULL_42_22</name>
    <dbReference type="NCBI Taxonomy" id="1802207"/>
    <lineage>
        <taxon>Bacteria</taxon>
        <taxon>Candidatus Staskawicziibacteriota</taxon>
    </lineage>
</organism>
<gene>
    <name evidence="2" type="ORF">A3D44_01700</name>
</gene>
<evidence type="ECO:0008006" key="4">
    <source>
        <dbReference type="Google" id="ProtNLM"/>
    </source>
</evidence>
<dbReference type="STRING" id="1802207.A3D44_01700"/>
<keyword evidence="1" id="KW-0812">Transmembrane</keyword>
<name>A0A1G2I0S4_9BACT</name>
<feature type="transmembrane region" description="Helical" evidence="1">
    <location>
        <begin position="6"/>
        <end position="30"/>
    </location>
</feature>